<evidence type="ECO:0000313" key="1">
    <source>
        <dbReference type="EMBL" id="KAA3945174.1"/>
    </source>
</evidence>
<dbReference type="AlphaFoldDB" id="A0A5M5BYE5"/>
<dbReference type="EMBL" id="VWLE01000331">
    <property type="protein sequence ID" value="KAA3945174.1"/>
    <property type="molecule type" value="Genomic_DNA"/>
</dbReference>
<dbReference type="Proteomes" id="UP000323717">
    <property type="component" value="Unassembled WGS sequence"/>
</dbReference>
<protein>
    <submittedName>
        <fullName evidence="1">Uncharacterized protein</fullName>
    </submittedName>
</protein>
<comment type="caution">
    <text evidence="1">The sequence shown here is derived from an EMBL/GenBank/DDBJ whole genome shotgun (WGS) entry which is preliminary data.</text>
</comment>
<organism evidence="1 2">
    <name type="scientific">Bacteroides ovatus</name>
    <dbReference type="NCBI Taxonomy" id="28116"/>
    <lineage>
        <taxon>Bacteria</taxon>
        <taxon>Pseudomonadati</taxon>
        <taxon>Bacteroidota</taxon>
        <taxon>Bacteroidia</taxon>
        <taxon>Bacteroidales</taxon>
        <taxon>Bacteroidaceae</taxon>
        <taxon>Bacteroides</taxon>
    </lineage>
</organism>
<proteinExistence type="predicted"/>
<accession>A0A5M5BYE5</accession>
<reference evidence="1 2" key="1">
    <citation type="journal article" date="2019" name="Nat. Med.">
        <title>A library of human gut bacterial isolates paired with longitudinal multiomics data enables mechanistic microbiome research.</title>
        <authorList>
            <person name="Poyet M."/>
            <person name="Groussin M."/>
            <person name="Gibbons S.M."/>
            <person name="Avila-Pacheco J."/>
            <person name="Jiang X."/>
            <person name="Kearney S.M."/>
            <person name="Perrotta A.R."/>
            <person name="Berdy B."/>
            <person name="Zhao S."/>
            <person name="Lieberman T.D."/>
            <person name="Swanson P.K."/>
            <person name="Smith M."/>
            <person name="Roesemann S."/>
            <person name="Alexander J.E."/>
            <person name="Rich S.A."/>
            <person name="Livny J."/>
            <person name="Vlamakis H."/>
            <person name="Clish C."/>
            <person name="Bullock K."/>
            <person name="Deik A."/>
            <person name="Scott J."/>
            <person name="Pierce K.A."/>
            <person name="Xavier R.J."/>
            <person name="Alm E.J."/>
        </authorList>
    </citation>
    <scope>NUCLEOTIDE SEQUENCE [LARGE SCALE GENOMIC DNA]</scope>
    <source>
        <strain evidence="1 2">BIOML-A163</strain>
    </source>
</reference>
<sequence>MDKNAEEVTRAIAIKLLGGIEGFKLTKLENYKDYIVYFAFPDGVTGEINVGRPIYVLIDKLGKARYATYEENHEILMRSNPDEEDDED</sequence>
<dbReference type="RefSeq" id="WP_008776755.1">
    <property type="nucleotide sequence ID" value="NZ_JAHYNU010000004.1"/>
</dbReference>
<name>A0A5M5BYE5_BACOV</name>
<gene>
    <name evidence="1" type="ORF">F3D71_19370</name>
</gene>
<evidence type="ECO:0000313" key="2">
    <source>
        <dbReference type="Proteomes" id="UP000323717"/>
    </source>
</evidence>